<dbReference type="InterPro" id="IPR014710">
    <property type="entry name" value="RmlC-like_jellyroll"/>
</dbReference>
<dbReference type="InterPro" id="IPR011051">
    <property type="entry name" value="RmlC_Cupin_sf"/>
</dbReference>
<dbReference type="PANTHER" id="PTHR36448">
    <property type="entry name" value="BLR7373 PROTEIN"/>
    <property type="match status" value="1"/>
</dbReference>
<dbReference type="CDD" id="cd02219">
    <property type="entry name" value="cupin_YjlB-like"/>
    <property type="match status" value="1"/>
</dbReference>
<evidence type="ECO:0000313" key="2">
    <source>
        <dbReference type="EMBL" id="KAF4971631.1"/>
    </source>
</evidence>
<keyword evidence="3" id="KW-1185">Reference proteome</keyword>
<evidence type="ECO:0000313" key="3">
    <source>
        <dbReference type="Proteomes" id="UP000635477"/>
    </source>
</evidence>
<dbReference type="Pfam" id="PF00190">
    <property type="entry name" value="Cupin_1"/>
    <property type="match status" value="1"/>
</dbReference>
<proteinExistence type="predicted"/>
<dbReference type="AlphaFoldDB" id="A0A8H4U831"/>
<dbReference type="SUPFAM" id="SSF51182">
    <property type="entry name" value="RmlC-like cupins"/>
    <property type="match status" value="1"/>
</dbReference>
<evidence type="ECO:0000259" key="1">
    <source>
        <dbReference type="Pfam" id="PF00190"/>
    </source>
</evidence>
<protein>
    <recommendedName>
        <fullName evidence="1">Cupin type-1 domain-containing protein</fullName>
    </recommendedName>
</protein>
<dbReference type="InterPro" id="IPR047121">
    <property type="entry name" value="YjiB-like"/>
</dbReference>
<gene>
    <name evidence="2" type="ORF">FZEAL_9791</name>
</gene>
<dbReference type="Gene3D" id="2.60.120.10">
    <property type="entry name" value="Jelly Rolls"/>
    <property type="match status" value="1"/>
</dbReference>
<reference evidence="2" key="1">
    <citation type="journal article" date="2020" name="BMC Genomics">
        <title>Correction to: Identification and distribution of gene clusters required for synthesis of sphingolipid metabolism inhibitors in diverse species of the filamentous fungus Fusarium.</title>
        <authorList>
            <person name="Kim H.S."/>
            <person name="Lohmar J.M."/>
            <person name="Busman M."/>
            <person name="Brown D.W."/>
            <person name="Naumann T.A."/>
            <person name="Divon H.H."/>
            <person name="Lysoe E."/>
            <person name="Uhlig S."/>
            <person name="Proctor R.H."/>
        </authorList>
    </citation>
    <scope>NUCLEOTIDE SEQUENCE</scope>
    <source>
        <strain evidence="2">NRRL 22465</strain>
    </source>
</reference>
<sequence>MVEVRQYHLFPTDFVPNSPRPLLHYKNVLPRRPDTSHCDAGEVWSLLTNNEWRVSWIFRYGPTQLSHFHSKAHECMVVLSGTATIRFGVADTSDDLEENTNGSAWEKGGVELDAEAGDVFIIPAGVAHKTYNTKPEAEFRLMSPGNAQSIEADDPRKALSEVKLSGYTMLGAYASGQWDFVQRGGDFEKCWAVPKPKYDPVLGASEQGLTRTWRGSGGDQEGLSITFNKDGVADQRPLAADRSRL</sequence>
<organism evidence="2 3">
    <name type="scientific">Fusarium zealandicum</name>
    <dbReference type="NCBI Taxonomy" id="1053134"/>
    <lineage>
        <taxon>Eukaryota</taxon>
        <taxon>Fungi</taxon>
        <taxon>Dikarya</taxon>
        <taxon>Ascomycota</taxon>
        <taxon>Pezizomycotina</taxon>
        <taxon>Sordariomycetes</taxon>
        <taxon>Hypocreomycetidae</taxon>
        <taxon>Hypocreales</taxon>
        <taxon>Nectriaceae</taxon>
        <taxon>Fusarium</taxon>
        <taxon>Fusarium staphyleae species complex</taxon>
    </lineage>
</organism>
<name>A0A8H4U831_9HYPO</name>
<dbReference type="OrthoDB" id="2446447at2759"/>
<dbReference type="Proteomes" id="UP000635477">
    <property type="component" value="Unassembled WGS sequence"/>
</dbReference>
<accession>A0A8H4U831</accession>
<dbReference type="PANTHER" id="PTHR36448:SF3">
    <property type="entry name" value="CUPIN TYPE-2 DOMAIN-CONTAINING PROTEIN"/>
    <property type="match status" value="1"/>
</dbReference>
<feature type="domain" description="Cupin type-1" evidence="1">
    <location>
        <begin position="67"/>
        <end position="150"/>
    </location>
</feature>
<dbReference type="EMBL" id="JABEYC010000959">
    <property type="protein sequence ID" value="KAF4971631.1"/>
    <property type="molecule type" value="Genomic_DNA"/>
</dbReference>
<reference evidence="2" key="2">
    <citation type="submission" date="2020-05" db="EMBL/GenBank/DDBJ databases">
        <authorList>
            <person name="Kim H.-S."/>
            <person name="Proctor R.H."/>
            <person name="Brown D.W."/>
        </authorList>
    </citation>
    <scope>NUCLEOTIDE SEQUENCE</scope>
    <source>
        <strain evidence="2">NRRL 22465</strain>
    </source>
</reference>
<dbReference type="InterPro" id="IPR006045">
    <property type="entry name" value="Cupin_1"/>
</dbReference>
<comment type="caution">
    <text evidence="2">The sequence shown here is derived from an EMBL/GenBank/DDBJ whole genome shotgun (WGS) entry which is preliminary data.</text>
</comment>